<protein>
    <submittedName>
        <fullName evidence="3">Vancomycin resistance protein YoaR</fullName>
    </submittedName>
</protein>
<dbReference type="EMBL" id="JAGIKX010000004">
    <property type="protein sequence ID" value="MBP2256968.1"/>
    <property type="molecule type" value="Genomic_DNA"/>
</dbReference>
<organism evidence="3 4">
    <name type="scientific">Virgibacillus alimentarius</name>
    <dbReference type="NCBI Taxonomy" id="698769"/>
    <lineage>
        <taxon>Bacteria</taxon>
        <taxon>Bacillati</taxon>
        <taxon>Bacillota</taxon>
        <taxon>Bacilli</taxon>
        <taxon>Bacillales</taxon>
        <taxon>Bacillaceae</taxon>
        <taxon>Virgibacillus</taxon>
    </lineage>
</organism>
<sequence length="285" mass="32048">MKILLMSFFLVMTPLVSAAAESDPLLVKKDGEVVQTIDPGEYAFSFIINESKLEVLLDQLNDQVYQKPVDASLDDEGNIVSGKPGTALDKRAFELAFRKFVYQGKPSEMELPMRRVYPRVDSELLSEIREKEIGDYVTHFKKDNKERVTNIKLATDAINNQVVFPGETFSFNKTVGERTEEKGYKRAPVIEEGELTEDIGGGICQLSSTLYNAVDVKGIEIVERYSHSRSVPYVPPGRDATVSWWGPDFSFKNKLSQPILIRAKADDGEMRIKIYSSVHTGEPEN</sequence>
<dbReference type="Pfam" id="PF12229">
    <property type="entry name" value="PG_binding_4"/>
    <property type="match status" value="1"/>
</dbReference>
<keyword evidence="1" id="KW-0732">Signal</keyword>
<dbReference type="RefSeq" id="WP_038221065.1">
    <property type="nucleotide sequence ID" value="NZ_JAGIKX010000004.1"/>
</dbReference>
<evidence type="ECO:0000313" key="3">
    <source>
        <dbReference type="EMBL" id="MBP2256968.1"/>
    </source>
</evidence>
<name>A0ABS4S636_9BACI</name>
<evidence type="ECO:0000259" key="2">
    <source>
        <dbReference type="Pfam" id="PF12229"/>
    </source>
</evidence>
<reference evidence="3 4" key="1">
    <citation type="submission" date="2021-03" db="EMBL/GenBank/DDBJ databases">
        <title>Genomic Encyclopedia of Type Strains, Phase IV (KMG-IV): sequencing the most valuable type-strain genomes for metagenomic binning, comparative biology and taxonomic classification.</title>
        <authorList>
            <person name="Goeker M."/>
        </authorList>
    </citation>
    <scope>NUCLEOTIDE SEQUENCE [LARGE SCALE GENOMIC DNA]</scope>
    <source>
        <strain evidence="3 4">DSM 25790</strain>
    </source>
</reference>
<feature type="domain" description="YoaR-like putative peptidoglycan binding" evidence="2">
    <location>
        <begin position="39"/>
        <end position="104"/>
    </location>
</feature>
<evidence type="ECO:0000256" key="1">
    <source>
        <dbReference type="SAM" id="SignalP"/>
    </source>
</evidence>
<keyword evidence="4" id="KW-1185">Reference proteome</keyword>
<dbReference type="Pfam" id="PF04294">
    <property type="entry name" value="VanW"/>
    <property type="match status" value="1"/>
</dbReference>
<dbReference type="Proteomes" id="UP001519294">
    <property type="component" value="Unassembled WGS sequence"/>
</dbReference>
<gene>
    <name evidence="3" type="ORF">J2Z81_000912</name>
</gene>
<evidence type="ECO:0000313" key="4">
    <source>
        <dbReference type="Proteomes" id="UP001519294"/>
    </source>
</evidence>
<feature type="chain" id="PRO_5045953450" evidence="1">
    <location>
        <begin position="20"/>
        <end position="285"/>
    </location>
</feature>
<dbReference type="PANTHER" id="PTHR35788">
    <property type="entry name" value="EXPORTED PROTEIN-RELATED"/>
    <property type="match status" value="1"/>
</dbReference>
<accession>A0ABS4S636</accession>
<feature type="signal peptide" evidence="1">
    <location>
        <begin position="1"/>
        <end position="19"/>
    </location>
</feature>
<dbReference type="InterPro" id="IPR052913">
    <property type="entry name" value="Glycopeptide_resist_protein"/>
</dbReference>
<dbReference type="PANTHER" id="PTHR35788:SF1">
    <property type="entry name" value="EXPORTED PROTEIN"/>
    <property type="match status" value="1"/>
</dbReference>
<dbReference type="InterPro" id="IPR022029">
    <property type="entry name" value="YoaR-like_PG-bd"/>
</dbReference>
<comment type="caution">
    <text evidence="3">The sequence shown here is derived from an EMBL/GenBank/DDBJ whole genome shotgun (WGS) entry which is preliminary data.</text>
</comment>
<proteinExistence type="predicted"/>
<dbReference type="InterPro" id="IPR007391">
    <property type="entry name" value="Vancomycin_resist_VanW"/>
</dbReference>